<evidence type="ECO:0000256" key="3">
    <source>
        <dbReference type="ARBA" id="ARBA00022741"/>
    </source>
</evidence>
<evidence type="ECO:0000256" key="10">
    <source>
        <dbReference type="ARBA" id="ARBA00034808"/>
    </source>
</evidence>
<feature type="domain" description="Helicase C-terminal" evidence="14">
    <location>
        <begin position="221"/>
        <end position="367"/>
    </location>
</feature>
<keyword evidence="4" id="KW-0378">Hydrolase</keyword>
<evidence type="ECO:0000256" key="9">
    <source>
        <dbReference type="ARBA" id="ARBA00034617"/>
    </source>
</evidence>
<dbReference type="InterPro" id="IPR014001">
    <property type="entry name" value="Helicase_ATP-bd"/>
</dbReference>
<dbReference type="PANTHER" id="PTHR13710">
    <property type="entry name" value="DNA HELICASE RECQ FAMILY MEMBER"/>
    <property type="match status" value="1"/>
</dbReference>
<dbReference type="SMART" id="SM00487">
    <property type="entry name" value="DEXDc"/>
    <property type="match status" value="1"/>
</dbReference>
<comment type="caution">
    <text evidence="15">The sequence shown here is derived from an EMBL/GenBank/DDBJ whole genome shotgun (WGS) entry which is preliminary data.</text>
</comment>
<comment type="similarity">
    <text evidence="1">Belongs to the helicase family. RecQ subfamily.</text>
</comment>
<keyword evidence="7" id="KW-0238">DNA-binding</keyword>
<proteinExistence type="inferred from homology"/>
<dbReference type="SMART" id="SM00490">
    <property type="entry name" value="HELICc"/>
    <property type="match status" value="1"/>
</dbReference>
<evidence type="ECO:0000256" key="11">
    <source>
        <dbReference type="ARBA" id="ARBA00044535"/>
    </source>
</evidence>
<keyword evidence="3" id="KW-0547">Nucleotide-binding</keyword>
<dbReference type="PROSITE" id="PS51192">
    <property type="entry name" value="HELICASE_ATP_BIND_1"/>
    <property type="match status" value="1"/>
</dbReference>
<keyword evidence="6" id="KW-0067">ATP-binding</keyword>
<protein>
    <recommendedName>
        <fullName evidence="11">ATP-dependent DNA helicase RecQ</fullName>
        <ecNumber evidence="10">5.6.2.4</ecNumber>
    </recommendedName>
    <alternativeName>
        <fullName evidence="12">DNA 3'-5' helicase RecQ</fullName>
    </alternativeName>
</protein>
<reference evidence="15 16" key="1">
    <citation type="submission" date="2020-05" db="EMBL/GenBank/DDBJ databases">
        <title>Distinct polysaccharide utilization as determinants for interspecies competition between intestinal Prevotella spp.</title>
        <authorList>
            <person name="Galvez E.J.C."/>
            <person name="Iljazovic A."/>
            <person name="Strowig T."/>
        </authorList>
    </citation>
    <scope>NUCLEOTIDE SEQUENCE [LARGE SCALE GENOMIC DNA]</scope>
    <source>
        <strain evidence="15 16">PROD</strain>
    </source>
</reference>
<keyword evidence="16" id="KW-1185">Reference proteome</keyword>
<evidence type="ECO:0000259" key="14">
    <source>
        <dbReference type="PROSITE" id="PS51194"/>
    </source>
</evidence>
<evidence type="ECO:0000256" key="8">
    <source>
        <dbReference type="ARBA" id="ARBA00023235"/>
    </source>
</evidence>
<dbReference type="GO" id="GO:0004386">
    <property type="term" value="F:helicase activity"/>
    <property type="evidence" value="ECO:0007669"/>
    <property type="project" value="UniProtKB-KW"/>
</dbReference>
<comment type="catalytic activity">
    <reaction evidence="9">
        <text>Couples ATP hydrolysis with the unwinding of duplex DNA by translocating in the 3'-5' direction.</text>
        <dbReference type="EC" id="5.6.2.4"/>
    </reaction>
</comment>
<evidence type="ECO:0000256" key="12">
    <source>
        <dbReference type="ARBA" id="ARBA00044550"/>
    </source>
</evidence>
<dbReference type="Gene3D" id="3.40.50.300">
    <property type="entry name" value="P-loop containing nucleotide triphosphate hydrolases"/>
    <property type="match status" value="2"/>
</dbReference>
<accession>A0ABX2ATR4</accession>
<dbReference type="Proteomes" id="UP001193734">
    <property type="component" value="Unassembled WGS sequence"/>
</dbReference>
<evidence type="ECO:0000256" key="2">
    <source>
        <dbReference type="ARBA" id="ARBA00022723"/>
    </source>
</evidence>
<dbReference type="InterPro" id="IPR001650">
    <property type="entry name" value="Helicase_C-like"/>
</dbReference>
<dbReference type="InterPro" id="IPR004589">
    <property type="entry name" value="DNA_helicase_ATP-dep_RecQ"/>
</dbReference>
<sequence length="636" mass="72688">MNSGESSFESILRRYWGYDDFRSIQREIIESISSGHDTLGLMPTGGGKSITFQVPALAKEGVCIVITPLIALMKDQVMNLRKRGIRAAAIYSGMSHEAVLTTLDNAVFGAVSILYVSPERLSSQLFQTKLKHMRVSFITIDEAHCISQWGYDFRPSYLKIADIRSIKPDAPVLALTATATPTVVDDIQEKLGFREKRVFNMSFERKNLAYVVRHTSDKQGELIHILQNVNGSAIVYVHSRRHAKETAELLCDTGMKASFYHAGLESAEKDKRQKAWQNDDIRIIVATNAFGMGIDKPDVRIVIHIDCPDSIEAYFQEAGRAGRDGEKAYAVLLCNNADVTKLSKRISDNFPDKDYIKKVYEHLAYFYQIATGSGYGLTFEFNIDKFCHTFGHFPIQVEAALHILTRAGYIDYIEEQENASRVRFLTERDNLYLLKNNSETEDKLIIALLRNYSGLFSDYNFVDESFLAQETDLTSHEVYQTLKLLAHKNIIGFIPRKRTPYIRYTQRREDSEHLFFPKEIYEELKDRFEKQIKAMTEYFSSDDTCRSRMLLGYFGENSDHDCGTCDVCLQRDKKLVNDDTIAATEAEILALLADKHRHHITELNSIRRPYEQIDAALSSLINEEKIFQEDGMLFVD</sequence>
<dbReference type="EC" id="5.6.2.4" evidence="10"/>
<evidence type="ECO:0000256" key="7">
    <source>
        <dbReference type="ARBA" id="ARBA00023125"/>
    </source>
</evidence>
<gene>
    <name evidence="15" type="ORF">HPS55_01600</name>
</gene>
<dbReference type="EMBL" id="JABKKE010000001">
    <property type="protein sequence ID" value="NPE13036.1"/>
    <property type="molecule type" value="Genomic_DNA"/>
</dbReference>
<dbReference type="InterPro" id="IPR011545">
    <property type="entry name" value="DEAD/DEAH_box_helicase_dom"/>
</dbReference>
<evidence type="ECO:0000256" key="1">
    <source>
        <dbReference type="ARBA" id="ARBA00005446"/>
    </source>
</evidence>
<evidence type="ECO:0000256" key="4">
    <source>
        <dbReference type="ARBA" id="ARBA00022801"/>
    </source>
</evidence>
<dbReference type="Pfam" id="PF16124">
    <property type="entry name" value="RecQ_Zn_bind"/>
    <property type="match status" value="1"/>
</dbReference>
<dbReference type="PANTHER" id="PTHR13710:SF105">
    <property type="entry name" value="ATP-DEPENDENT DNA HELICASE Q1"/>
    <property type="match status" value="1"/>
</dbReference>
<dbReference type="Pfam" id="PF00270">
    <property type="entry name" value="DEAD"/>
    <property type="match status" value="1"/>
</dbReference>
<dbReference type="Gene3D" id="1.10.10.10">
    <property type="entry name" value="Winged helix-like DNA-binding domain superfamily/Winged helix DNA-binding domain"/>
    <property type="match status" value="1"/>
</dbReference>
<dbReference type="Pfam" id="PF00271">
    <property type="entry name" value="Helicase_C"/>
    <property type="match status" value="1"/>
</dbReference>
<organism evidence="15 16">
    <name type="scientific">Xylanibacter rodentium</name>
    <dbReference type="NCBI Taxonomy" id="2736289"/>
    <lineage>
        <taxon>Bacteria</taxon>
        <taxon>Pseudomonadati</taxon>
        <taxon>Bacteroidota</taxon>
        <taxon>Bacteroidia</taxon>
        <taxon>Bacteroidales</taxon>
        <taxon>Prevotellaceae</taxon>
        <taxon>Xylanibacter</taxon>
    </lineage>
</organism>
<dbReference type="InterPro" id="IPR027417">
    <property type="entry name" value="P-loop_NTPase"/>
</dbReference>
<evidence type="ECO:0000313" key="16">
    <source>
        <dbReference type="Proteomes" id="UP001193734"/>
    </source>
</evidence>
<dbReference type="NCBIfam" id="TIGR00614">
    <property type="entry name" value="recQ_fam"/>
    <property type="match status" value="1"/>
</dbReference>
<dbReference type="PROSITE" id="PS51194">
    <property type="entry name" value="HELICASE_CTER"/>
    <property type="match status" value="1"/>
</dbReference>
<dbReference type="InterPro" id="IPR032284">
    <property type="entry name" value="RecQ_Zn-bd"/>
</dbReference>
<evidence type="ECO:0000256" key="6">
    <source>
        <dbReference type="ARBA" id="ARBA00022840"/>
    </source>
</evidence>
<keyword evidence="5 15" id="KW-0347">Helicase</keyword>
<dbReference type="RefSeq" id="WP_172174009.1">
    <property type="nucleotide sequence ID" value="NZ_CASGIA010000003.1"/>
</dbReference>
<dbReference type="SUPFAM" id="SSF52540">
    <property type="entry name" value="P-loop containing nucleoside triphosphate hydrolases"/>
    <property type="match status" value="1"/>
</dbReference>
<evidence type="ECO:0000313" key="15">
    <source>
        <dbReference type="EMBL" id="NPE13036.1"/>
    </source>
</evidence>
<feature type="domain" description="Helicase ATP-binding" evidence="13">
    <location>
        <begin position="29"/>
        <end position="197"/>
    </location>
</feature>
<evidence type="ECO:0000259" key="13">
    <source>
        <dbReference type="PROSITE" id="PS51192"/>
    </source>
</evidence>
<dbReference type="GeneID" id="82156450"/>
<dbReference type="CDD" id="cd17920">
    <property type="entry name" value="DEXHc_RecQ"/>
    <property type="match status" value="1"/>
</dbReference>
<dbReference type="InterPro" id="IPR036388">
    <property type="entry name" value="WH-like_DNA-bd_sf"/>
</dbReference>
<keyword evidence="2" id="KW-0479">Metal-binding</keyword>
<name>A0ABX2ATR4_9BACT</name>
<keyword evidence="8" id="KW-0413">Isomerase</keyword>
<evidence type="ECO:0000256" key="5">
    <source>
        <dbReference type="ARBA" id="ARBA00022806"/>
    </source>
</evidence>